<evidence type="ECO:0000313" key="3">
    <source>
        <dbReference type="Proteomes" id="UP001154114"/>
    </source>
</evidence>
<accession>A0A9N8Q1T9</accession>
<protein>
    <submittedName>
        <fullName evidence="2">Uncharacterized protein</fullName>
    </submittedName>
</protein>
<gene>
    <name evidence="2" type="ORF">CINC_LOCUS6750</name>
</gene>
<dbReference type="OrthoDB" id="7373637at2759"/>
<organism evidence="2 3">
    <name type="scientific">Chrysodeixis includens</name>
    <name type="common">Soybean looper</name>
    <name type="synonym">Pseudoplusia includens</name>
    <dbReference type="NCBI Taxonomy" id="689277"/>
    <lineage>
        <taxon>Eukaryota</taxon>
        <taxon>Metazoa</taxon>
        <taxon>Ecdysozoa</taxon>
        <taxon>Arthropoda</taxon>
        <taxon>Hexapoda</taxon>
        <taxon>Insecta</taxon>
        <taxon>Pterygota</taxon>
        <taxon>Neoptera</taxon>
        <taxon>Endopterygota</taxon>
        <taxon>Lepidoptera</taxon>
        <taxon>Glossata</taxon>
        <taxon>Ditrysia</taxon>
        <taxon>Noctuoidea</taxon>
        <taxon>Noctuidae</taxon>
        <taxon>Plusiinae</taxon>
        <taxon>Chrysodeixis</taxon>
    </lineage>
</organism>
<feature type="signal peptide" evidence="1">
    <location>
        <begin position="1"/>
        <end position="25"/>
    </location>
</feature>
<keyword evidence="1" id="KW-0732">Signal</keyword>
<name>A0A9N8Q1T9_CHRIL</name>
<dbReference type="AlphaFoldDB" id="A0A9N8Q1T9"/>
<keyword evidence="3" id="KW-1185">Reference proteome</keyword>
<dbReference type="Proteomes" id="UP001154114">
    <property type="component" value="Chromosome 21"/>
</dbReference>
<evidence type="ECO:0000256" key="1">
    <source>
        <dbReference type="SAM" id="SignalP"/>
    </source>
</evidence>
<evidence type="ECO:0000313" key="2">
    <source>
        <dbReference type="EMBL" id="CAD0204441.1"/>
    </source>
</evidence>
<reference evidence="2" key="1">
    <citation type="submission" date="2021-12" db="EMBL/GenBank/DDBJ databases">
        <authorList>
            <person name="King R."/>
        </authorList>
    </citation>
    <scope>NUCLEOTIDE SEQUENCE</scope>
</reference>
<feature type="chain" id="PRO_5040307807" evidence="1">
    <location>
        <begin position="26"/>
        <end position="235"/>
    </location>
</feature>
<proteinExistence type="predicted"/>
<dbReference type="EMBL" id="LR824024">
    <property type="protein sequence ID" value="CAD0204441.1"/>
    <property type="molecule type" value="Genomic_DNA"/>
</dbReference>
<sequence length="235" mass="27505">MSKLSLTSCQLLTFIIGLLVRENFSEHFKYDPINIVNFTSCDEFVNNITFNPKTIVDVDWKIFYFWNHNYEESYNIKFSIATKTLVDRFRVELDDRMKPPVNWSNAELFMETSIDFSGLFIRTNVSGMFILIPSLAFEYDHAPQFLFALKYVKPGYLGMMNCKYRLCYAMAPASKLPDNHLLEQEAQKLGFRSDFGRTFTALVPPPPKLVDDRLMDDDDEDEHMEIVHNENLQLF</sequence>